<keyword evidence="9" id="KW-0812">Transmembrane</keyword>
<evidence type="ECO:0000256" key="3">
    <source>
        <dbReference type="ARBA" id="ARBA00012438"/>
    </source>
</evidence>
<evidence type="ECO:0000259" key="12">
    <source>
        <dbReference type="PROSITE" id="PS50113"/>
    </source>
</evidence>
<dbReference type="GO" id="GO:0007234">
    <property type="term" value="P:osmosensory signaling via phosphorelay pathway"/>
    <property type="evidence" value="ECO:0007669"/>
    <property type="project" value="TreeGrafter"/>
</dbReference>
<feature type="domain" description="PAC" evidence="12">
    <location>
        <begin position="524"/>
        <end position="576"/>
    </location>
</feature>
<dbReference type="PANTHER" id="PTHR42878">
    <property type="entry name" value="TWO-COMPONENT HISTIDINE KINASE"/>
    <property type="match status" value="1"/>
</dbReference>
<dbReference type="PRINTS" id="PR00344">
    <property type="entry name" value="BCTRLSENSOR"/>
</dbReference>
<dbReference type="CDD" id="cd12915">
    <property type="entry name" value="PDC2_DGC_like"/>
    <property type="match status" value="1"/>
</dbReference>
<evidence type="ECO:0000259" key="11">
    <source>
        <dbReference type="PROSITE" id="PS50112"/>
    </source>
</evidence>
<gene>
    <name evidence="13" type="ORF">EZ216_07165</name>
</gene>
<dbReference type="AlphaFoldDB" id="A0A4Z0CEM5"/>
<dbReference type="InterPro" id="IPR013656">
    <property type="entry name" value="PAS_4"/>
</dbReference>
<evidence type="ECO:0000256" key="8">
    <source>
        <dbReference type="SAM" id="Coils"/>
    </source>
</evidence>
<dbReference type="PROSITE" id="PS50109">
    <property type="entry name" value="HIS_KIN"/>
    <property type="match status" value="1"/>
</dbReference>
<keyword evidence="6" id="KW-0418">Kinase</keyword>
<dbReference type="EMBL" id="SMLK01000001">
    <property type="protein sequence ID" value="TFZ08915.1"/>
    <property type="molecule type" value="Genomic_DNA"/>
</dbReference>
<evidence type="ECO:0000313" key="13">
    <source>
        <dbReference type="EMBL" id="TFZ08915.1"/>
    </source>
</evidence>
<keyword evidence="4" id="KW-0597">Phosphoprotein</keyword>
<dbReference type="InterPro" id="IPR004358">
    <property type="entry name" value="Sig_transdc_His_kin-like_C"/>
</dbReference>
<dbReference type="Pfam" id="PF08447">
    <property type="entry name" value="PAS_3"/>
    <property type="match status" value="1"/>
</dbReference>
<dbReference type="CDD" id="cd00130">
    <property type="entry name" value="PAS"/>
    <property type="match status" value="2"/>
</dbReference>
<dbReference type="InterPro" id="IPR054327">
    <property type="entry name" value="His-kinase-like_sensor"/>
</dbReference>
<evidence type="ECO:0000256" key="2">
    <source>
        <dbReference type="ARBA" id="ARBA00004429"/>
    </source>
</evidence>
<dbReference type="EC" id="2.7.13.3" evidence="3"/>
<dbReference type="Pfam" id="PF02518">
    <property type="entry name" value="HATPase_c"/>
    <property type="match status" value="1"/>
</dbReference>
<evidence type="ECO:0000256" key="4">
    <source>
        <dbReference type="ARBA" id="ARBA00022553"/>
    </source>
</evidence>
<keyword evidence="14" id="KW-1185">Reference proteome</keyword>
<dbReference type="NCBIfam" id="TIGR00229">
    <property type="entry name" value="sensory_box"/>
    <property type="match status" value="1"/>
</dbReference>
<proteinExistence type="predicted"/>
<keyword evidence="8" id="KW-0175">Coiled coil</keyword>
<dbReference type="CDD" id="cd12914">
    <property type="entry name" value="PDC1_DGC_like"/>
    <property type="match status" value="1"/>
</dbReference>
<feature type="coiled-coil region" evidence="8">
    <location>
        <begin position="571"/>
        <end position="605"/>
    </location>
</feature>
<dbReference type="InterPro" id="IPR013655">
    <property type="entry name" value="PAS_fold_3"/>
</dbReference>
<dbReference type="FunFam" id="3.30.565.10:FF:000006">
    <property type="entry name" value="Sensor histidine kinase WalK"/>
    <property type="match status" value="1"/>
</dbReference>
<dbReference type="Pfam" id="PF00512">
    <property type="entry name" value="HisKA"/>
    <property type="match status" value="1"/>
</dbReference>
<dbReference type="SUPFAM" id="SSF55874">
    <property type="entry name" value="ATPase domain of HSP90 chaperone/DNA topoisomerase II/histidine kinase"/>
    <property type="match status" value="1"/>
</dbReference>
<feature type="domain" description="PAC" evidence="12">
    <location>
        <begin position="397"/>
        <end position="449"/>
    </location>
</feature>
<keyword evidence="7 9" id="KW-0472">Membrane</keyword>
<dbReference type="InterPro" id="IPR050351">
    <property type="entry name" value="BphY/WalK/GraS-like"/>
</dbReference>
<dbReference type="SMART" id="SM00387">
    <property type="entry name" value="HATPase_c"/>
    <property type="match status" value="1"/>
</dbReference>
<feature type="domain" description="Histidine kinase" evidence="10">
    <location>
        <begin position="612"/>
        <end position="824"/>
    </location>
</feature>
<dbReference type="CDD" id="cd00082">
    <property type="entry name" value="HisKA"/>
    <property type="match status" value="1"/>
</dbReference>
<dbReference type="GO" id="GO:0005886">
    <property type="term" value="C:plasma membrane"/>
    <property type="evidence" value="ECO:0007669"/>
    <property type="project" value="UniProtKB-SubCell"/>
</dbReference>
<dbReference type="OrthoDB" id="8552871at2"/>
<reference evidence="13 14" key="1">
    <citation type="submission" date="2019-03" db="EMBL/GenBank/DDBJ databases">
        <title>Ramlibacter sp. 18x22-1, whole genome shotgun sequence.</title>
        <authorList>
            <person name="Zhang X."/>
            <person name="Feng G."/>
            <person name="Zhu H."/>
        </authorList>
    </citation>
    <scope>NUCLEOTIDE SEQUENCE [LARGE SCALE GENOMIC DNA]</scope>
    <source>
        <strain evidence="13 14">18x22-1</strain>
    </source>
</reference>
<dbReference type="Pfam" id="PF08448">
    <property type="entry name" value="PAS_4"/>
    <property type="match status" value="1"/>
</dbReference>
<dbReference type="InterPro" id="IPR035965">
    <property type="entry name" value="PAS-like_dom_sf"/>
</dbReference>
<accession>A0A4Z0CEM5</accession>
<protein>
    <recommendedName>
        <fullName evidence="3">histidine kinase</fullName>
        <ecNumber evidence="3">2.7.13.3</ecNumber>
    </recommendedName>
</protein>
<evidence type="ECO:0000313" key="14">
    <source>
        <dbReference type="Proteomes" id="UP000297839"/>
    </source>
</evidence>
<dbReference type="PROSITE" id="PS50113">
    <property type="entry name" value="PAC"/>
    <property type="match status" value="2"/>
</dbReference>
<feature type="transmembrane region" description="Helical" evidence="9">
    <location>
        <begin position="20"/>
        <end position="41"/>
    </location>
</feature>
<evidence type="ECO:0000256" key="6">
    <source>
        <dbReference type="ARBA" id="ARBA00022777"/>
    </source>
</evidence>
<name>A0A4Z0CEM5_9BURK</name>
<dbReference type="PANTHER" id="PTHR42878:SF15">
    <property type="entry name" value="BACTERIOPHYTOCHROME"/>
    <property type="match status" value="1"/>
</dbReference>
<dbReference type="InterPro" id="IPR003594">
    <property type="entry name" value="HATPase_dom"/>
</dbReference>
<dbReference type="InterPro" id="IPR000014">
    <property type="entry name" value="PAS"/>
</dbReference>
<evidence type="ECO:0000259" key="10">
    <source>
        <dbReference type="PROSITE" id="PS50109"/>
    </source>
</evidence>
<dbReference type="SMART" id="SM00086">
    <property type="entry name" value="PAC"/>
    <property type="match status" value="2"/>
</dbReference>
<dbReference type="SMART" id="SM00388">
    <property type="entry name" value="HisKA"/>
    <property type="match status" value="1"/>
</dbReference>
<sequence>MPKWEYFATEPSRGNASRIAWWLAGFALASGGVVGVALWALRGEALRTGEQLTRALSGIIAEQTIRTVQAVDERLQFAAHKLNDGTVERLGAEAGQAMLRDEMADLPYVSALWVVDAHGHLAFATDPGAQHLTDLADRGYYRSHLGERTPAAYVGPLQRSRANGRWQMTISRAIRAPGGELRGVVVASLEPSYFQSVWRGLDVGRGGVVSLLNRNGQLMMRSPAEQSALGRDYSASELFREWLPQSPAGLFLNRSVLDGVDRVIAYRSLPEYPQLVVLVGSSYSELLAPWRQFATLTGAVWLLSLGTAGAIALQTRRHRRRRQHMERRFADLAHAMPQVVFITDGQGVVQFMNERWSDATGRAPREAIGQPWHELAAPEDVDRIRRQVSAQGQPEPLQLEMRLRHRDGLHRWQLVRVLPNRNAEGQVVSWYGTATDVHDLKHAQQRLERQADSLRMASRLARMGGWEIDLATQRVHLSGEAAAILDLPADETQAATDVMAMLRPASREPAERALDRAVQHGEAFDIEVELATAAGRRVWLRSIGYPVREEGGSVVRIQGAQQDITARVRLLAELRDLNATLEERIAQRTRELEKREAELRLANEQLRSFSYSVSHDLQSPIQRIVSFTDAMRGELAGAVRGRAAHYLDRIRANADDMVQLVEGWLVLARVSQGEVARQAVDVSAIARGILEQLQQQSPQRQVAWKVAPGLVVEGDPRLMRLVMDNLLGNAWKFSSRRGQAEIEVGGAAGTGQVFVHDNGAGFDMAHVDKLFGTFQRLHGSDEFPGTGVGLAAVARALTRQGGSIRAESVSGQGATFRFTMPAPPRG</sequence>
<comment type="catalytic activity">
    <reaction evidence="1">
        <text>ATP + protein L-histidine = ADP + protein N-phospho-L-histidine.</text>
        <dbReference type="EC" id="2.7.13.3"/>
    </reaction>
</comment>
<dbReference type="GO" id="GO:0000156">
    <property type="term" value="F:phosphorelay response regulator activity"/>
    <property type="evidence" value="ECO:0007669"/>
    <property type="project" value="TreeGrafter"/>
</dbReference>
<dbReference type="InterPro" id="IPR005467">
    <property type="entry name" value="His_kinase_dom"/>
</dbReference>
<keyword evidence="9" id="KW-1133">Transmembrane helix</keyword>
<dbReference type="FunFam" id="3.30.450.20:FF:000099">
    <property type="entry name" value="Sensory box sensor histidine kinase"/>
    <property type="match status" value="1"/>
</dbReference>
<dbReference type="Gene3D" id="1.10.287.130">
    <property type="match status" value="1"/>
</dbReference>
<evidence type="ECO:0000256" key="7">
    <source>
        <dbReference type="ARBA" id="ARBA00023136"/>
    </source>
</evidence>
<dbReference type="Pfam" id="PF22588">
    <property type="entry name" value="dCache_1_like"/>
    <property type="match status" value="1"/>
</dbReference>
<dbReference type="Gene3D" id="3.30.450.20">
    <property type="entry name" value="PAS domain"/>
    <property type="match status" value="4"/>
</dbReference>
<comment type="caution">
    <text evidence="13">The sequence shown here is derived from an EMBL/GenBank/DDBJ whole genome shotgun (WGS) entry which is preliminary data.</text>
</comment>
<organism evidence="13 14">
    <name type="scientific">Ramlibacter humi</name>
    <dbReference type="NCBI Taxonomy" id="2530451"/>
    <lineage>
        <taxon>Bacteria</taxon>
        <taxon>Pseudomonadati</taxon>
        <taxon>Pseudomonadota</taxon>
        <taxon>Betaproteobacteria</taxon>
        <taxon>Burkholderiales</taxon>
        <taxon>Comamonadaceae</taxon>
        <taxon>Ramlibacter</taxon>
    </lineage>
</organism>
<dbReference type="Gene3D" id="3.30.565.10">
    <property type="entry name" value="Histidine kinase-like ATPase, C-terminal domain"/>
    <property type="match status" value="1"/>
</dbReference>
<dbReference type="GO" id="GO:0030295">
    <property type="term" value="F:protein kinase activator activity"/>
    <property type="evidence" value="ECO:0007669"/>
    <property type="project" value="TreeGrafter"/>
</dbReference>
<dbReference type="InterPro" id="IPR000700">
    <property type="entry name" value="PAS-assoc_C"/>
</dbReference>
<dbReference type="SMART" id="SM00091">
    <property type="entry name" value="PAS"/>
    <property type="match status" value="2"/>
</dbReference>
<dbReference type="InterPro" id="IPR003661">
    <property type="entry name" value="HisK_dim/P_dom"/>
</dbReference>
<feature type="domain" description="PAS" evidence="11">
    <location>
        <begin position="325"/>
        <end position="388"/>
    </location>
</feature>
<keyword evidence="5" id="KW-0808">Transferase</keyword>
<comment type="subcellular location">
    <subcellularLocation>
        <location evidence="2">Cell inner membrane</location>
        <topology evidence="2">Multi-pass membrane protein</topology>
    </subcellularLocation>
</comment>
<dbReference type="RefSeq" id="WP_135249000.1">
    <property type="nucleotide sequence ID" value="NZ_SMLK01000001.1"/>
</dbReference>
<evidence type="ECO:0000256" key="5">
    <source>
        <dbReference type="ARBA" id="ARBA00022679"/>
    </source>
</evidence>
<evidence type="ECO:0000256" key="9">
    <source>
        <dbReference type="SAM" id="Phobius"/>
    </source>
</evidence>
<dbReference type="InterPro" id="IPR036097">
    <property type="entry name" value="HisK_dim/P_sf"/>
</dbReference>
<evidence type="ECO:0000256" key="1">
    <source>
        <dbReference type="ARBA" id="ARBA00000085"/>
    </source>
</evidence>
<dbReference type="SUPFAM" id="SSF47384">
    <property type="entry name" value="Homodimeric domain of signal transducing histidine kinase"/>
    <property type="match status" value="1"/>
</dbReference>
<dbReference type="Proteomes" id="UP000297839">
    <property type="component" value="Unassembled WGS sequence"/>
</dbReference>
<dbReference type="InterPro" id="IPR036890">
    <property type="entry name" value="HATPase_C_sf"/>
</dbReference>
<dbReference type="InterPro" id="IPR001610">
    <property type="entry name" value="PAC"/>
</dbReference>
<dbReference type="SUPFAM" id="SSF55785">
    <property type="entry name" value="PYP-like sensor domain (PAS domain)"/>
    <property type="match status" value="2"/>
</dbReference>
<dbReference type="PROSITE" id="PS50112">
    <property type="entry name" value="PAS"/>
    <property type="match status" value="1"/>
</dbReference>
<dbReference type="GO" id="GO:0000155">
    <property type="term" value="F:phosphorelay sensor kinase activity"/>
    <property type="evidence" value="ECO:0007669"/>
    <property type="project" value="InterPro"/>
</dbReference>